<dbReference type="Proteomes" id="UP000095286">
    <property type="component" value="Unplaced"/>
</dbReference>
<dbReference type="WBParaSite" id="RSKR_0000737400.1">
    <property type="protein sequence ID" value="RSKR_0000737400.1"/>
    <property type="gene ID" value="RSKR_0000737400"/>
</dbReference>
<proteinExistence type="predicted"/>
<organism evidence="1 2">
    <name type="scientific">Rhabditophanes sp. KR3021</name>
    <dbReference type="NCBI Taxonomy" id="114890"/>
    <lineage>
        <taxon>Eukaryota</taxon>
        <taxon>Metazoa</taxon>
        <taxon>Ecdysozoa</taxon>
        <taxon>Nematoda</taxon>
        <taxon>Chromadorea</taxon>
        <taxon>Rhabditida</taxon>
        <taxon>Tylenchina</taxon>
        <taxon>Panagrolaimomorpha</taxon>
        <taxon>Strongyloidoidea</taxon>
        <taxon>Alloionematidae</taxon>
        <taxon>Rhabditophanes</taxon>
    </lineage>
</organism>
<sequence length="132" mass="15170">MKLIISLIFLLTLAYECHSYAQSITIIGQTICDRKRAINVKVELREKDTFDPDDDLDQTVTDFEGKFRISGTEDEIKAIKPYVNFYHSCNVPKDGCTRITKYLFEKADIGKVIDMNYINLNIKGHEDTLNCP</sequence>
<evidence type="ECO:0000313" key="1">
    <source>
        <dbReference type="Proteomes" id="UP000095286"/>
    </source>
</evidence>
<name>A0AC35U469_9BILA</name>
<protein>
    <submittedName>
        <fullName evidence="2">Transthyretin-like family protein</fullName>
    </submittedName>
</protein>
<evidence type="ECO:0000313" key="2">
    <source>
        <dbReference type="WBParaSite" id="RSKR_0000737400.1"/>
    </source>
</evidence>
<reference evidence="2" key="1">
    <citation type="submission" date="2016-11" db="UniProtKB">
        <authorList>
            <consortium name="WormBaseParasite"/>
        </authorList>
    </citation>
    <scope>IDENTIFICATION</scope>
    <source>
        <strain evidence="2">KR3021</strain>
    </source>
</reference>
<accession>A0AC35U469</accession>